<dbReference type="AlphaFoldDB" id="A0A9W6BB61"/>
<protein>
    <submittedName>
        <fullName evidence="1">Uncharacterized protein</fullName>
    </submittedName>
</protein>
<comment type="caution">
    <text evidence="1">The sequence shown here is derived from an EMBL/GenBank/DDBJ whole genome shotgun (WGS) entry which is preliminary data.</text>
</comment>
<name>A0A9W6BB61_9CHLO</name>
<evidence type="ECO:0000313" key="2">
    <source>
        <dbReference type="Proteomes" id="UP001165080"/>
    </source>
</evidence>
<accession>A0A9W6BB61</accession>
<reference evidence="1 2" key="1">
    <citation type="journal article" date="2023" name="Commun. Biol.">
        <title>Reorganization of the ancestral sex-determining regions during the evolution of trioecy in Pleodorina starrii.</title>
        <authorList>
            <person name="Takahashi K."/>
            <person name="Suzuki S."/>
            <person name="Kawai-Toyooka H."/>
            <person name="Yamamoto K."/>
            <person name="Hamaji T."/>
            <person name="Ootsuki R."/>
            <person name="Yamaguchi H."/>
            <person name="Kawachi M."/>
            <person name="Higashiyama T."/>
            <person name="Nozaki H."/>
        </authorList>
    </citation>
    <scope>NUCLEOTIDE SEQUENCE [LARGE SCALE GENOMIC DNA]</scope>
    <source>
        <strain evidence="1 2">NIES-4479</strain>
    </source>
</reference>
<dbReference type="Proteomes" id="UP001165080">
    <property type="component" value="Unassembled WGS sequence"/>
</dbReference>
<organism evidence="1 2">
    <name type="scientific">Pleodorina starrii</name>
    <dbReference type="NCBI Taxonomy" id="330485"/>
    <lineage>
        <taxon>Eukaryota</taxon>
        <taxon>Viridiplantae</taxon>
        <taxon>Chlorophyta</taxon>
        <taxon>core chlorophytes</taxon>
        <taxon>Chlorophyceae</taxon>
        <taxon>CS clade</taxon>
        <taxon>Chlamydomonadales</taxon>
        <taxon>Volvocaceae</taxon>
        <taxon>Pleodorina</taxon>
    </lineage>
</organism>
<evidence type="ECO:0000313" key="1">
    <source>
        <dbReference type="EMBL" id="GLC48829.1"/>
    </source>
</evidence>
<sequence>MSQRQIFRSACRALQSGLQSSARSANNSTGSTSGLLMRSFAEKLHNGSAGATAQCSGLLRSLRPAGIQVSAVPTFAPMGFAASAPSVTSSLSVLGSLAQHRGVSSTELAEDGDADEGVSEAPYGCLSLTRRYGHAKVASRPNRTGRNLLTVCGRSAERPKNSPVL</sequence>
<keyword evidence="2" id="KW-1185">Reference proteome</keyword>
<gene>
    <name evidence="1" type="primary">PLEST005853</name>
    <name evidence="1" type="ORF">PLESTB_000153100</name>
</gene>
<dbReference type="EMBL" id="BRXU01000002">
    <property type="protein sequence ID" value="GLC48829.1"/>
    <property type="molecule type" value="Genomic_DNA"/>
</dbReference>
<proteinExistence type="predicted"/>
<dbReference type="OrthoDB" id="546488at2759"/>